<comment type="subcellular location">
    <subcellularLocation>
        <location evidence="1">Mitochondrion outer membrane</location>
        <topology evidence="1">Single-pass membrane protein</topology>
    </subcellularLocation>
</comment>
<keyword evidence="16" id="KW-1185">Reference proteome</keyword>
<evidence type="ECO:0000256" key="1">
    <source>
        <dbReference type="ARBA" id="ARBA00004572"/>
    </source>
</evidence>
<accession>A0AAN6Y193</accession>
<dbReference type="GO" id="GO:0016031">
    <property type="term" value="P:tRNA import into mitochondrion"/>
    <property type="evidence" value="ECO:0007669"/>
    <property type="project" value="TreeGrafter"/>
</dbReference>
<evidence type="ECO:0000256" key="7">
    <source>
        <dbReference type="ARBA" id="ARBA00022989"/>
    </source>
</evidence>
<dbReference type="AlphaFoldDB" id="A0AAN6Y193"/>
<evidence type="ECO:0000256" key="5">
    <source>
        <dbReference type="ARBA" id="ARBA00022787"/>
    </source>
</evidence>
<keyword evidence="8" id="KW-0496">Mitochondrion</keyword>
<evidence type="ECO:0000313" key="16">
    <source>
        <dbReference type="Proteomes" id="UP001301769"/>
    </source>
</evidence>
<dbReference type="Gene3D" id="1.20.960.10">
    <property type="entry name" value="Mitochondrial outer membrane translocase complex, subunit Tom20 domain"/>
    <property type="match status" value="1"/>
</dbReference>
<gene>
    <name evidence="15" type="ORF">QBC37DRAFT_291841</name>
</gene>
<dbReference type="Pfam" id="PF02064">
    <property type="entry name" value="MAS20"/>
    <property type="match status" value="1"/>
</dbReference>
<dbReference type="PANTHER" id="PTHR12430:SF0">
    <property type="entry name" value="TRANSLOCASE OF OUTER MITOCHONDRIAL MEMBRANE 20"/>
    <property type="match status" value="1"/>
</dbReference>
<keyword evidence="3" id="KW-0813">Transport</keyword>
<evidence type="ECO:0000256" key="14">
    <source>
        <dbReference type="SAM" id="Coils"/>
    </source>
</evidence>
<feature type="coiled-coil region" evidence="14">
    <location>
        <begin position="25"/>
        <end position="56"/>
    </location>
</feature>
<name>A0AAN6Y193_9PEZI</name>
<evidence type="ECO:0000256" key="4">
    <source>
        <dbReference type="ARBA" id="ARBA00022692"/>
    </source>
</evidence>
<dbReference type="GO" id="GO:0006605">
    <property type="term" value="P:protein targeting"/>
    <property type="evidence" value="ECO:0007669"/>
    <property type="project" value="InterPro"/>
</dbReference>
<reference evidence="15" key="1">
    <citation type="journal article" date="2023" name="Mol. Phylogenet. Evol.">
        <title>Genome-scale phylogeny and comparative genomics of the fungal order Sordariales.</title>
        <authorList>
            <person name="Hensen N."/>
            <person name="Bonometti L."/>
            <person name="Westerberg I."/>
            <person name="Brannstrom I.O."/>
            <person name="Guillou S."/>
            <person name="Cros-Aarteil S."/>
            <person name="Calhoun S."/>
            <person name="Haridas S."/>
            <person name="Kuo A."/>
            <person name="Mondo S."/>
            <person name="Pangilinan J."/>
            <person name="Riley R."/>
            <person name="LaButti K."/>
            <person name="Andreopoulos B."/>
            <person name="Lipzen A."/>
            <person name="Chen C."/>
            <person name="Yan M."/>
            <person name="Daum C."/>
            <person name="Ng V."/>
            <person name="Clum A."/>
            <person name="Steindorff A."/>
            <person name="Ohm R.A."/>
            <person name="Martin F."/>
            <person name="Silar P."/>
            <person name="Natvig D.O."/>
            <person name="Lalanne C."/>
            <person name="Gautier V."/>
            <person name="Ament-Velasquez S.L."/>
            <person name="Kruys A."/>
            <person name="Hutchinson M.I."/>
            <person name="Powell A.J."/>
            <person name="Barry K."/>
            <person name="Miller A.N."/>
            <person name="Grigoriev I.V."/>
            <person name="Debuchy R."/>
            <person name="Gladieux P."/>
            <person name="Hiltunen Thoren M."/>
            <person name="Johannesson H."/>
        </authorList>
    </citation>
    <scope>NUCLEOTIDE SEQUENCE</scope>
    <source>
        <strain evidence="15">PSN293</strain>
    </source>
</reference>
<dbReference type="SUPFAM" id="SSF47157">
    <property type="entry name" value="Mitochondrial import receptor subunit Tom20"/>
    <property type="match status" value="1"/>
</dbReference>
<evidence type="ECO:0000256" key="2">
    <source>
        <dbReference type="ARBA" id="ARBA00005792"/>
    </source>
</evidence>
<dbReference type="FunFam" id="1.20.960.10:FF:000002">
    <property type="entry name" value="Mitochondrial import receptor subunit TOM20"/>
    <property type="match status" value="1"/>
</dbReference>
<keyword evidence="7" id="KW-1133">Transmembrane helix</keyword>
<evidence type="ECO:0000256" key="6">
    <source>
        <dbReference type="ARBA" id="ARBA00022927"/>
    </source>
</evidence>
<proteinExistence type="inferred from homology"/>
<dbReference type="GO" id="GO:0030150">
    <property type="term" value="P:protein import into mitochondrial matrix"/>
    <property type="evidence" value="ECO:0007669"/>
    <property type="project" value="TreeGrafter"/>
</dbReference>
<evidence type="ECO:0000256" key="13">
    <source>
        <dbReference type="ARBA" id="ARBA00080405"/>
    </source>
</evidence>
<dbReference type="GO" id="GO:0006886">
    <property type="term" value="P:intracellular protein transport"/>
    <property type="evidence" value="ECO:0007669"/>
    <property type="project" value="InterPro"/>
</dbReference>
<evidence type="ECO:0000256" key="3">
    <source>
        <dbReference type="ARBA" id="ARBA00022448"/>
    </source>
</evidence>
<evidence type="ECO:0000313" key="15">
    <source>
        <dbReference type="EMBL" id="KAK4210739.1"/>
    </source>
</evidence>
<evidence type="ECO:0000256" key="8">
    <source>
        <dbReference type="ARBA" id="ARBA00023128"/>
    </source>
</evidence>
<dbReference type="PIRSF" id="PIRSF037707">
    <property type="entry name" value="MAS20_rcpt"/>
    <property type="match status" value="1"/>
</dbReference>
<reference evidence="15" key="2">
    <citation type="submission" date="2023-05" db="EMBL/GenBank/DDBJ databases">
        <authorList>
            <consortium name="Lawrence Berkeley National Laboratory"/>
            <person name="Steindorff A."/>
            <person name="Hensen N."/>
            <person name="Bonometti L."/>
            <person name="Westerberg I."/>
            <person name="Brannstrom I.O."/>
            <person name="Guillou S."/>
            <person name="Cros-Aarteil S."/>
            <person name="Calhoun S."/>
            <person name="Haridas S."/>
            <person name="Kuo A."/>
            <person name="Mondo S."/>
            <person name="Pangilinan J."/>
            <person name="Riley R."/>
            <person name="Labutti K."/>
            <person name="Andreopoulos B."/>
            <person name="Lipzen A."/>
            <person name="Chen C."/>
            <person name="Yanf M."/>
            <person name="Daum C."/>
            <person name="Ng V."/>
            <person name="Clum A."/>
            <person name="Ohm R."/>
            <person name="Martin F."/>
            <person name="Silar P."/>
            <person name="Natvig D."/>
            <person name="Lalanne C."/>
            <person name="Gautier V."/>
            <person name="Ament-Velasquez S.L."/>
            <person name="Kruys A."/>
            <person name="Hutchinson M.I."/>
            <person name="Powell A.J."/>
            <person name="Barry K."/>
            <person name="Miller A.N."/>
            <person name="Grigoriev I.V."/>
            <person name="Debuchy R."/>
            <person name="Gladieux P."/>
            <person name="Thoren M.H."/>
            <person name="Johannesson H."/>
        </authorList>
    </citation>
    <scope>NUCLEOTIDE SEQUENCE</scope>
    <source>
        <strain evidence="15">PSN293</strain>
    </source>
</reference>
<organism evidence="15 16">
    <name type="scientific">Rhypophila decipiens</name>
    <dbReference type="NCBI Taxonomy" id="261697"/>
    <lineage>
        <taxon>Eukaryota</taxon>
        <taxon>Fungi</taxon>
        <taxon>Dikarya</taxon>
        <taxon>Ascomycota</taxon>
        <taxon>Pezizomycotina</taxon>
        <taxon>Sordariomycetes</taxon>
        <taxon>Sordariomycetidae</taxon>
        <taxon>Sordariales</taxon>
        <taxon>Naviculisporaceae</taxon>
        <taxon>Rhypophila</taxon>
    </lineage>
</organism>
<evidence type="ECO:0000256" key="9">
    <source>
        <dbReference type="ARBA" id="ARBA00023136"/>
    </source>
</evidence>
<keyword evidence="5" id="KW-1000">Mitochondrion outer membrane</keyword>
<evidence type="ECO:0000256" key="10">
    <source>
        <dbReference type="ARBA" id="ARBA00042705"/>
    </source>
</evidence>
<feature type="non-terminal residue" evidence="15">
    <location>
        <position position="1"/>
    </location>
</feature>
<comment type="caution">
    <text evidence="15">The sequence shown here is derived from an EMBL/GenBank/DDBJ whole genome shotgun (WGS) entry which is preliminary data.</text>
</comment>
<keyword evidence="9" id="KW-0472">Membrane</keyword>
<dbReference type="GO" id="GO:0008320">
    <property type="term" value="F:protein transmembrane transporter activity"/>
    <property type="evidence" value="ECO:0007669"/>
    <property type="project" value="TreeGrafter"/>
</dbReference>
<dbReference type="GO" id="GO:0005742">
    <property type="term" value="C:mitochondrial outer membrane translocase complex"/>
    <property type="evidence" value="ECO:0007669"/>
    <property type="project" value="InterPro"/>
</dbReference>
<dbReference type="PANTHER" id="PTHR12430">
    <property type="entry name" value="MITOCHONDRIAL IMPORT RECEPTOR SUBUNIT TOM20"/>
    <property type="match status" value="1"/>
</dbReference>
<protein>
    <recommendedName>
        <fullName evidence="11">Mitochondrial import receptor subunit TOM20</fullName>
    </recommendedName>
    <alternativeName>
        <fullName evidence="10">Mitochondrial 20 kDa outer membrane protein</fullName>
    </alternativeName>
    <alternativeName>
        <fullName evidence="12">Mitochondrial import receptor subunit tom20</fullName>
    </alternativeName>
    <alternativeName>
        <fullName evidence="13">Translocase of outer membrane 20 kDa subunit</fullName>
    </alternativeName>
</protein>
<dbReference type="GO" id="GO:0030943">
    <property type="term" value="F:mitochondrion targeting sequence binding"/>
    <property type="evidence" value="ECO:0007669"/>
    <property type="project" value="TreeGrafter"/>
</dbReference>
<evidence type="ECO:0000256" key="11">
    <source>
        <dbReference type="ARBA" id="ARBA00068548"/>
    </source>
</evidence>
<evidence type="ECO:0000256" key="12">
    <source>
        <dbReference type="ARBA" id="ARBA00073975"/>
    </source>
</evidence>
<dbReference type="Proteomes" id="UP001301769">
    <property type="component" value="Unassembled WGS sequence"/>
</dbReference>
<comment type="similarity">
    <text evidence="2">Belongs to the Tom20 family.</text>
</comment>
<keyword evidence="14" id="KW-0175">Coiled coil</keyword>
<dbReference type="InterPro" id="IPR023392">
    <property type="entry name" value="Tom20_dom_sf"/>
</dbReference>
<dbReference type="InterPro" id="IPR002056">
    <property type="entry name" value="MAS20"/>
</dbReference>
<dbReference type="PRINTS" id="PR00351">
    <property type="entry name" value="OM20RECEPTOR"/>
</dbReference>
<sequence>AYAAYFDYKRRNDPEFRRNLRREYRRQARVNKEKAQADIQAQRQHVKQAVDEAKEEGFPTSVEEKEAYFLEQVQNGEILGQDPANTFEAALAFYKALKVYPTPADLINIYDKTVSKPVLEVLAEMIAYDGTLRIGGAFQAPPDVDIAEMMRELAAGSAGLD</sequence>
<dbReference type="EMBL" id="MU858167">
    <property type="protein sequence ID" value="KAK4210739.1"/>
    <property type="molecule type" value="Genomic_DNA"/>
</dbReference>
<keyword evidence="4" id="KW-0812">Transmembrane</keyword>
<keyword evidence="6" id="KW-0653">Protein transport</keyword>